<dbReference type="RefSeq" id="WP_229112806.1">
    <property type="nucleotide sequence ID" value="NZ_CP064787.1"/>
</dbReference>
<dbReference type="GeneID" id="68855597"/>
<evidence type="ECO:0000313" key="1">
    <source>
        <dbReference type="EMBL" id="QSG06356.1"/>
    </source>
</evidence>
<protein>
    <submittedName>
        <fullName evidence="1">Uncharacterized protein</fullName>
    </submittedName>
</protein>
<gene>
    <name evidence="1" type="ORF">HSR121_2024</name>
</gene>
<dbReference type="EMBL" id="CP064787">
    <property type="protein sequence ID" value="QSG06356.1"/>
    <property type="molecule type" value="Genomic_DNA"/>
</dbReference>
<accession>A0A897N7J0</accession>
<dbReference type="Proteomes" id="UP000663525">
    <property type="component" value="Chromosome"/>
</dbReference>
<name>A0A897N7J0_9EURY</name>
<proteinExistence type="predicted"/>
<dbReference type="AlphaFoldDB" id="A0A897N7J0"/>
<evidence type="ECO:0000313" key="2">
    <source>
        <dbReference type="Proteomes" id="UP000663525"/>
    </source>
</evidence>
<reference evidence="1" key="1">
    <citation type="submission" date="2020-11" db="EMBL/GenBank/DDBJ databases">
        <title>Carbohydrate-dependent, anaerobic sulfur respiration: A novel catabolism in halophilic archaea.</title>
        <authorList>
            <person name="Sorokin D.Y."/>
            <person name="Messina E."/>
            <person name="Smedile F."/>
            <person name="La Cono V."/>
            <person name="Hallsworth J.E."/>
            <person name="Yakimov M.M."/>
        </authorList>
    </citation>
    <scope>NUCLEOTIDE SEQUENCE</scope>
    <source>
        <strain evidence="1">HSR12-1</strain>
    </source>
</reference>
<organism evidence="1 2">
    <name type="scientific">Halapricum desulfuricans</name>
    <dbReference type="NCBI Taxonomy" id="2841257"/>
    <lineage>
        <taxon>Archaea</taxon>
        <taxon>Methanobacteriati</taxon>
        <taxon>Methanobacteriota</taxon>
        <taxon>Stenosarchaea group</taxon>
        <taxon>Halobacteria</taxon>
        <taxon>Halobacteriales</taxon>
        <taxon>Haloarculaceae</taxon>
        <taxon>Halapricum</taxon>
    </lineage>
</organism>
<sequence>MSIETTQSESTTTQTTDEIEFLPNPERGCGFLDDGKAYLRSDVSPDGDLPAFVEFAEPIPFKEDSKRSYKQFPGIQFELSVTGANGLTRTIPEQEINEHLARLEADRPTGTTAGEMVSFHSHDLLMSVGKTHYETAEQFTREAKIHGVNKAISVTSGNAPPVVNPGRTRLFLIHPRAVEITVTESEEQEVEKMEEVDLPTGETKQVTYTDTEMVEVEKTRHVPGVFGYTYLTRVVYTEDADGNVPKYIQDYEATGSLDVVKAGDPITYTEQAGFDAEGNPVDDEQETLYPEYEAVDLEELYPVNGEIGTLPTDRLLPADPGRFPALEAPTIETMERADLAALADREMIEGNAPPEGEDALYGDENGALAVITMDNEMFKVMPSNNLSVDESGPLPIATSVTGPYRLTVEDMGDEMRLVETRKTR</sequence>